<dbReference type="GO" id="GO:0006302">
    <property type="term" value="P:double-strand break repair"/>
    <property type="evidence" value="ECO:0007669"/>
    <property type="project" value="TreeGrafter"/>
</dbReference>
<dbReference type="EMBL" id="NHOQ01001200">
    <property type="protein sequence ID" value="PWA26177.1"/>
    <property type="molecule type" value="Genomic_DNA"/>
</dbReference>
<keyword evidence="11" id="KW-1185">Reference proteome</keyword>
<feature type="region of interest" description="Disordered" evidence="8">
    <location>
        <begin position="525"/>
        <end position="573"/>
    </location>
</feature>
<dbReference type="EC" id="2.3.2.27" evidence="3"/>
<evidence type="ECO:0000313" key="10">
    <source>
        <dbReference type="EMBL" id="PWA26177.1"/>
    </source>
</evidence>
<keyword evidence="9" id="KW-0732">Signal</keyword>
<reference evidence="10 11" key="1">
    <citation type="journal article" date="2018" name="G3 (Bethesda)">
        <title>A High-Quality Reference Genome for the Invasive Mosquitofish Gambusia affinis Using a Chicago Library.</title>
        <authorList>
            <person name="Hoffberg S.L."/>
            <person name="Troendle N.J."/>
            <person name="Glenn T.C."/>
            <person name="Mahmud O."/>
            <person name="Louha S."/>
            <person name="Chalopin D."/>
            <person name="Bennetzen J.L."/>
            <person name="Mauricio R."/>
        </authorList>
    </citation>
    <scope>NUCLEOTIDE SEQUENCE [LARGE SCALE GENOMIC DNA]</scope>
    <source>
        <strain evidence="10">NE01/NJP1002.9</strain>
        <tissue evidence="10">Muscle</tissue>
    </source>
</reference>
<feature type="compositionally biased region" description="Basic and acidic residues" evidence="8">
    <location>
        <begin position="776"/>
        <end position="795"/>
    </location>
</feature>
<feature type="region of interest" description="Disordered" evidence="8">
    <location>
        <begin position="1142"/>
        <end position="1163"/>
    </location>
</feature>
<sequence>MDMQQEVITLTHLRFLLFLQAAAQGVRLCENKRETPGFQLPLPGYNRRTWSPLTARQTHPVPVQPLLHRLVQLWVPGTPPPQVRVQVPVSSGSRDTIFRAEKIRRAAVLVGFWRFCLRQPAAELLPEGVQQVRDGFLHADISLQLSAQRRHAFAFDPTRHNVVEPRQVRVAVQSQAVRHLVVSDPDSRVRRRRCFHAEPAAQRDDRLLQLAHVPTDALREQNPRYTQNHRHHRISGRSAPQVQHRVADQLARSVEGDESSSVGVVDVGPKQPEPVQYWTRVRFVPNASGVDWRVLAEQQRMGRTGPVPVSVDLLQPQTLLIGHQAQTDHLHQGPGGLHPELQRDQIQSEPSSSEEELGTFPGQVPAALIHSEKLESQSEGPKQNPSEILLIFRLSSAPDRSRTCSENKQVQSNLQNLTLSSAAWFHRLQSEKSCFGRKLRAAEPEARFWSRTSNLIQGTHLSTSPSAHPSPLPVSCGIRARAAVSRLLGWRAARASSSRSPCFRQGAGFVFGADLRDKMATAGFAEQRSSQAGTAADTSRSRPGTAGAARCRSGSGPPEKCSACSESRSGSGTACSRCLARRVPSREQRIRRRSDPERGSSRAGKRDNESLRGVFVCPTLPKSADAPAAPAAKLKVSLGAFRKSLRPEYGQESVPPLPVQLLASDDREEIRRWSCLMGKDESGSVRRAVEPVSPTDPEPVHPSCSVPQPAALLRGFCPTLRTRSPSAGGSGTSPPSSGKPRTPQPSAGERSGLTRRRAWSPTFDLLFAPQWFPEESELHRPHGGPGREDEGDRPASGRHGAVTLSVTVLQVGISHSSAAGILLSSENSRSISAPITAPDRRLTWRAVLTSSAPLGLPPPSARAERSISPESNDSISEELNHFKPIVCSPCTPPKRLPDGRLLEPTVVKATPRNLSRSLQKATSYEASPAVLQKWRQIELDRQGLKVSSRATLTSPAPEPEGGGASKALQHRGAVALANRRRLLFEPPDMDGFQKQSVKIRVPAVRYGAALRSCSDLEPASAAPEHGGGPAPFGRKHSFSPCNNSGFRPGKLVPKDSLSPRKEWDAICNQSTSRRGKKRNQKTKHLDPVLDPVPKRSRPGGQQEAPCPVQQERQDRALALRLQRQFDLEVRRASPDRYFLRSWRSTQNRRRRGLRTSRPISKKL</sequence>
<feature type="compositionally biased region" description="Low complexity" evidence="8">
    <location>
        <begin position="721"/>
        <end position="741"/>
    </location>
</feature>
<dbReference type="InterPro" id="IPR051657">
    <property type="entry name" value="RNF168/RNF169_E3_ubiq-ligase"/>
</dbReference>
<feature type="compositionally biased region" description="Basic residues" evidence="8">
    <location>
        <begin position="1073"/>
        <end position="1082"/>
    </location>
</feature>
<keyword evidence="4" id="KW-0808">Transferase</keyword>
<feature type="region of interest" description="Disordered" evidence="8">
    <location>
        <begin position="776"/>
        <end position="798"/>
    </location>
</feature>
<evidence type="ECO:0000256" key="8">
    <source>
        <dbReference type="SAM" id="MobiDB-lite"/>
    </source>
</evidence>
<feature type="region of interest" description="Disordered" evidence="8">
    <location>
        <begin position="948"/>
        <end position="970"/>
    </location>
</feature>
<keyword evidence="6" id="KW-0833">Ubl conjugation pathway</keyword>
<dbReference type="GO" id="GO:0031491">
    <property type="term" value="F:nucleosome binding"/>
    <property type="evidence" value="ECO:0007669"/>
    <property type="project" value="TreeGrafter"/>
</dbReference>
<feature type="region of interest" description="Disordered" evidence="8">
    <location>
        <begin position="586"/>
        <end position="607"/>
    </location>
</feature>
<feature type="region of interest" description="Disordered" evidence="8">
    <location>
        <begin position="719"/>
        <end position="755"/>
    </location>
</feature>
<comment type="subcellular location">
    <subcellularLocation>
        <location evidence="2">Nucleus</location>
    </subcellularLocation>
</comment>
<feature type="region of interest" description="Disordered" evidence="8">
    <location>
        <begin position="1018"/>
        <end position="1112"/>
    </location>
</feature>
<keyword evidence="5" id="KW-0227">DNA damage</keyword>
<dbReference type="GO" id="GO:0035861">
    <property type="term" value="C:site of double-strand break"/>
    <property type="evidence" value="ECO:0007669"/>
    <property type="project" value="TreeGrafter"/>
</dbReference>
<feature type="compositionally biased region" description="Polar residues" evidence="8">
    <location>
        <begin position="527"/>
        <end position="542"/>
    </location>
</feature>
<evidence type="ECO:0000313" key="11">
    <source>
        <dbReference type="Proteomes" id="UP000250572"/>
    </source>
</evidence>
<dbReference type="STRING" id="33528.ENSGAFP00000025199"/>
<feature type="compositionally biased region" description="Polar residues" evidence="8">
    <location>
        <begin position="564"/>
        <end position="573"/>
    </location>
</feature>
<evidence type="ECO:0000256" key="5">
    <source>
        <dbReference type="ARBA" id="ARBA00022763"/>
    </source>
</evidence>
<dbReference type="PANTHER" id="PTHR23328:SF2">
    <property type="entry name" value="E3 UBIQUITIN-PROTEIN LIGASE RNF169"/>
    <property type="match status" value="1"/>
</dbReference>
<feature type="compositionally biased region" description="Basic residues" evidence="8">
    <location>
        <begin position="1146"/>
        <end position="1163"/>
    </location>
</feature>
<accession>A0A315VS96</accession>
<dbReference type="Proteomes" id="UP000250572">
    <property type="component" value="Unassembled WGS sequence"/>
</dbReference>
<comment type="caution">
    <text evidence="10">The sequence shown here is derived from an EMBL/GenBank/DDBJ whole genome shotgun (WGS) entry which is preliminary data.</text>
</comment>
<evidence type="ECO:0000256" key="3">
    <source>
        <dbReference type="ARBA" id="ARBA00012483"/>
    </source>
</evidence>
<keyword evidence="7" id="KW-0539">Nucleus</keyword>
<evidence type="ECO:0000256" key="4">
    <source>
        <dbReference type="ARBA" id="ARBA00022679"/>
    </source>
</evidence>
<proteinExistence type="predicted"/>
<evidence type="ECO:0000256" key="2">
    <source>
        <dbReference type="ARBA" id="ARBA00004123"/>
    </source>
</evidence>
<feature type="chain" id="PRO_5016363279" description="RING-type E3 ubiquitin transferase" evidence="9">
    <location>
        <begin position="26"/>
        <end position="1163"/>
    </location>
</feature>
<evidence type="ECO:0000256" key="1">
    <source>
        <dbReference type="ARBA" id="ARBA00000900"/>
    </source>
</evidence>
<evidence type="ECO:0000256" key="6">
    <source>
        <dbReference type="ARBA" id="ARBA00022786"/>
    </source>
</evidence>
<gene>
    <name evidence="10" type="ORF">CCH79_00019770</name>
</gene>
<dbReference type="GO" id="GO:0061630">
    <property type="term" value="F:ubiquitin protein ligase activity"/>
    <property type="evidence" value="ECO:0007669"/>
    <property type="project" value="UniProtKB-EC"/>
</dbReference>
<organism evidence="10 11">
    <name type="scientific">Gambusia affinis</name>
    <name type="common">Western mosquitofish</name>
    <name type="synonym">Heterandria affinis</name>
    <dbReference type="NCBI Taxonomy" id="33528"/>
    <lineage>
        <taxon>Eukaryota</taxon>
        <taxon>Metazoa</taxon>
        <taxon>Chordata</taxon>
        <taxon>Craniata</taxon>
        <taxon>Vertebrata</taxon>
        <taxon>Euteleostomi</taxon>
        <taxon>Actinopterygii</taxon>
        <taxon>Neopterygii</taxon>
        <taxon>Teleostei</taxon>
        <taxon>Neoteleostei</taxon>
        <taxon>Acanthomorphata</taxon>
        <taxon>Ovalentaria</taxon>
        <taxon>Atherinomorphae</taxon>
        <taxon>Cyprinodontiformes</taxon>
        <taxon>Poeciliidae</taxon>
        <taxon>Poeciliinae</taxon>
        <taxon>Gambusia</taxon>
    </lineage>
</organism>
<evidence type="ECO:0000256" key="9">
    <source>
        <dbReference type="SAM" id="SignalP"/>
    </source>
</evidence>
<dbReference type="GO" id="GO:0005634">
    <property type="term" value="C:nucleus"/>
    <property type="evidence" value="ECO:0007669"/>
    <property type="project" value="UniProtKB-SubCell"/>
</dbReference>
<feature type="signal peptide" evidence="9">
    <location>
        <begin position="1"/>
        <end position="25"/>
    </location>
</feature>
<comment type="catalytic activity">
    <reaction evidence="1">
        <text>S-ubiquitinyl-[E2 ubiquitin-conjugating enzyme]-L-cysteine + [acceptor protein]-L-lysine = [E2 ubiquitin-conjugating enzyme]-L-cysteine + N(6)-ubiquitinyl-[acceptor protein]-L-lysine.</text>
        <dbReference type="EC" id="2.3.2.27"/>
    </reaction>
</comment>
<dbReference type="AlphaFoldDB" id="A0A315VS96"/>
<name>A0A315VS96_GAMAF</name>
<feature type="region of interest" description="Disordered" evidence="8">
    <location>
        <begin position="328"/>
        <end position="359"/>
    </location>
</feature>
<feature type="region of interest" description="Disordered" evidence="8">
    <location>
        <begin position="682"/>
        <end position="707"/>
    </location>
</feature>
<protein>
    <recommendedName>
        <fullName evidence="3">RING-type E3 ubiquitin transferase</fullName>
        <ecNumber evidence="3">2.3.2.27</ecNumber>
    </recommendedName>
</protein>
<evidence type="ECO:0000256" key="7">
    <source>
        <dbReference type="ARBA" id="ARBA00023242"/>
    </source>
</evidence>
<dbReference type="PANTHER" id="PTHR23328">
    <property type="entry name" value="RING-TYPE DOMAIN-CONTAINING PROTEIN"/>
    <property type="match status" value="1"/>
</dbReference>